<dbReference type="Gene3D" id="3.40.50.1820">
    <property type="entry name" value="alpha/beta hydrolase"/>
    <property type="match status" value="1"/>
</dbReference>
<dbReference type="InterPro" id="IPR029058">
    <property type="entry name" value="AB_hydrolase_fold"/>
</dbReference>
<sequence length="220" mass="24719">MLISSMLLIVSSGAYTKLAPPEINDDETMVPDYVLPDPLICLDNTTVNNADVWFKKRRPEILHLFEEFIYGKVPGELGNINFKVISVDSESLNGKAIRKEVEISFGDYEGSPIINILLYLPSELEGPVPVFVGLNFHGNHTIHLDPKIKLSKQWINNNQELGIENNRATEQSRGSNSSRWPVEKIVTRGYALATIYCGDMDPDFHDGFQNGVHPLFYQIG</sequence>
<organism evidence="1">
    <name type="scientific">marine metagenome</name>
    <dbReference type="NCBI Taxonomy" id="408172"/>
    <lineage>
        <taxon>unclassified sequences</taxon>
        <taxon>metagenomes</taxon>
        <taxon>ecological metagenomes</taxon>
    </lineage>
</organism>
<feature type="non-terminal residue" evidence="1">
    <location>
        <position position="220"/>
    </location>
</feature>
<evidence type="ECO:0000313" key="1">
    <source>
        <dbReference type="EMBL" id="SVC01212.1"/>
    </source>
</evidence>
<gene>
    <name evidence="1" type="ORF">METZ01_LOCUS254066</name>
</gene>
<dbReference type="AlphaFoldDB" id="A0A382IPM7"/>
<dbReference type="EMBL" id="UINC01068521">
    <property type="protein sequence ID" value="SVC01212.1"/>
    <property type="molecule type" value="Genomic_DNA"/>
</dbReference>
<proteinExistence type="predicted"/>
<evidence type="ECO:0008006" key="2">
    <source>
        <dbReference type="Google" id="ProtNLM"/>
    </source>
</evidence>
<reference evidence="1" key="1">
    <citation type="submission" date="2018-05" db="EMBL/GenBank/DDBJ databases">
        <authorList>
            <person name="Lanie J.A."/>
            <person name="Ng W.-L."/>
            <person name="Kazmierczak K.M."/>
            <person name="Andrzejewski T.M."/>
            <person name="Davidsen T.M."/>
            <person name="Wayne K.J."/>
            <person name="Tettelin H."/>
            <person name="Glass J.I."/>
            <person name="Rusch D."/>
            <person name="Podicherti R."/>
            <person name="Tsui H.-C.T."/>
            <person name="Winkler M.E."/>
        </authorList>
    </citation>
    <scope>NUCLEOTIDE SEQUENCE</scope>
</reference>
<accession>A0A382IPM7</accession>
<name>A0A382IPM7_9ZZZZ</name>
<protein>
    <recommendedName>
        <fullName evidence="2">Acetyl xylan esterase domain-containing protein</fullName>
    </recommendedName>
</protein>